<evidence type="ECO:0000313" key="2">
    <source>
        <dbReference type="Proteomes" id="UP000243650"/>
    </source>
</evidence>
<name>A0A2P6ML95_ALKUR</name>
<reference evidence="1 2" key="1">
    <citation type="submission" date="2018-03" db="EMBL/GenBank/DDBJ databases">
        <title>Bacillus urumqiensis sp. nov., a moderately haloalkaliphilic bacterium isolated from a salt lake.</title>
        <authorList>
            <person name="Zhao B."/>
            <person name="Liao Z."/>
        </authorList>
    </citation>
    <scope>NUCLEOTIDE SEQUENCE [LARGE SCALE GENOMIC DNA]</scope>
    <source>
        <strain evidence="1 2">BZ-SZ-XJ18</strain>
    </source>
</reference>
<sequence>MARLRSFRGRHYDGTLVILDIAKTAASGDTYYSGVLLQEEADPEFEWIHEKDPRMTEGRESHMYVSPFLKPFGGRVGLGTQLRDILENDALPQQSSSKTS</sequence>
<dbReference type="AlphaFoldDB" id="A0A2P6ML95"/>
<gene>
    <name evidence="1" type="ORF">C6I21_00260</name>
</gene>
<proteinExistence type="predicted"/>
<protein>
    <submittedName>
        <fullName evidence="1">Uncharacterized protein</fullName>
    </submittedName>
</protein>
<keyword evidence="2" id="KW-1185">Reference proteome</keyword>
<dbReference type="RefSeq" id="WP_105957420.1">
    <property type="nucleotide sequence ID" value="NZ_PVNS01000001.1"/>
</dbReference>
<organism evidence="1 2">
    <name type="scientific">Alkalicoccus urumqiensis</name>
    <name type="common">Bacillus urumqiensis</name>
    <dbReference type="NCBI Taxonomy" id="1548213"/>
    <lineage>
        <taxon>Bacteria</taxon>
        <taxon>Bacillati</taxon>
        <taxon>Bacillota</taxon>
        <taxon>Bacilli</taxon>
        <taxon>Bacillales</taxon>
        <taxon>Bacillaceae</taxon>
        <taxon>Alkalicoccus</taxon>
    </lineage>
</organism>
<accession>A0A2P6ML95</accession>
<comment type="caution">
    <text evidence="1">The sequence shown here is derived from an EMBL/GenBank/DDBJ whole genome shotgun (WGS) entry which is preliminary data.</text>
</comment>
<dbReference type="EMBL" id="PVNS01000001">
    <property type="protein sequence ID" value="PRO67034.1"/>
    <property type="molecule type" value="Genomic_DNA"/>
</dbReference>
<dbReference type="OrthoDB" id="2885329at2"/>
<evidence type="ECO:0000313" key="1">
    <source>
        <dbReference type="EMBL" id="PRO67034.1"/>
    </source>
</evidence>
<dbReference type="Proteomes" id="UP000243650">
    <property type="component" value="Unassembled WGS sequence"/>
</dbReference>